<dbReference type="RefSeq" id="WP_281006602.1">
    <property type="nucleotide sequence ID" value="NZ_JAYGIE010000140.1"/>
</dbReference>
<reference evidence="1 2" key="1">
    <citation type="submission" date="2023-12" db="EMBL/GenBank/DDBJ databases">
        <title>Baltic Sea Cyanobacteria.</title>
        <authorList>
            <person name="Delbaje E."/>
            <person name="Fewer D.P."/>
            <person name="Shishido T.K."/>
        </authorList>
    </citation>
    <scope>NUCLEOTIDE SEQUENCE [LARGE SCALE GENOMIC DNA]</scope>
    <source>
        <strain evidence="1 2">UHCC 0370</strain>
    </source>
</reference>
<comment type="caution">
    <text evidence="1">The sequence shown here is derived from an EMBL/GenBank/DDBJ whole genome shotgun (WGS) entry which is preliminary data.</text>
</comment>
<sequence length="72" mass="8677">MKDEYDFSDSVQNPYFKKLKKQMTIRLEEEVVDYFKNLSEEVGIPYQSLINLYLRDCVRSHKRLSLDWVQGV</sequence>
<dbReference type="InterPro" id="IPR025528">
    <property type="entry name" value="BrnA_antitoxin"/>
</dbReference>
<dbReference type="EMBL" id="JAYGIE010000140">
    <property type="protein sequence ID" value="MEA5480631.1"/>
    <property type="molecule type" value="Genomic_DNA"/>
</dbReference>
<organism evidence="1 2">
    <name type="scientific">Pseudanabaena galeata UHCC 0370</name>
    <dbReference type="NCBI Taxonomy" id="3110310"/>
    <lineage>
        <taxon>Bacteria</taxon>
        <taxon>Bacillati</taxon>
        <taxon>Cyanobacteriota</taxon>
        <taxon>Cyanophyceae</taxon>
        <taxon>Pseudanabaenales</taxon>
        <taxon>Pseudanabaenaceae</taxon>
        <taxon>Pseudanabaena</taxon>
    </lineage>
</organism>
<keyword evidence="2" id="KW-1185">Reference proteome</keyword>
<dbReference type="Pfam" id="PF14384">
    <property type="entry name" value="BrnA_antitoxin"/>
    <property type="match status" value="1"/>
</dbReference>
<gene>
    <name evidence="1" type="ORF">VB774_23605</name>
</gene>
<evidence type="ECO:0000313" key="1">
    <source>
        <dbReference type="EMBL" id="MEA5480631.1"/>
    </source>
</evidence>
<dbReference type="Proteomes" id="UP001301388">
    <property type="component" value="Unassembled WGS sequence"/>
</dbReference>
<proteinExistence type="predicted"/>
<name>A0ABU5TQQ4_9CYAN</name>
<protein>
    <submittedName>
        <fullName evidence="1">BrnA antitoxin family protein</fullName>
    </submittedName>
</protein>
<accession>A0ABU5TQQ4</accession>
<evidence type="ECO:0000313" key="2">
    <source>
        <dbReference type="Proteomes" id="UP001301388"/>
    </source>
</evidence>